<evidence type="ECO:0000256" key="5">
    <source>
        <dbReference type="ARBA" id="ARBA00022741"/>
    </source>
</evidence>
<dbReference type="Pfam" id="PF02569">
    <property type="entry name" value="Pantoate_ligase"/>
    <property type="match status" value="1"/>
</dbReference>
<dbReference type="Gene3D" id="3.40.50.620">
    <property type="entry name" value="HUPs"/>
    <property type="match status" value="1"/>
</dbReference>
<keyword evidence="6 8" id="KW-0067">ATP-binding</keyword>
<comment type="subunit">
    <text evidence="8">Homodimer.</text>
</comment>
<comment type="caution">
    <text evidence="9">The sequence shown here is derived from an EMBL/GenBank/DDBJ whole genome shotgun (WGS) entry which is preliminary data.</text>
</comment>
<keyword evidence="4 8" id="KW-0566">Pantothenate biosynthesis</keyword>
<dbReference type="HAMAP" id="MF_00158">
    <property type="entry name" value="PanC"/>
    <property type="match status" value="1"/>
</dbReference>
<evidence type="ECO:0000256" key="8">
    <source>
        <dbReference type="HAMAP-Rule" id="MF_00158"/>
    </source>
</evidence>
<dbReference type="InterPro" id="IPR003721">
    <property type="entry name" value="Pantoate_ligase"/>
</dbReference>
<evidence type="ECO:0000256" key="7">
    <source>
        <dbReference type="ARBA" id="ARBA00048258"/>
    </source>
</evidence>
<dbReference type="InterPro" id="IPR004821">
    <property type="entry name" value="Cyt_trans-like"/>
</dbReference>
<feature type="binding site" evidence="8">
    <location>
        <begin position="30"/>
        <end position="37"/>
    </location>
    <ligand>
        <name>ATP</name>
        <dbReference type="ChEBI" id="CHEBI:30616"/>
    </ligand>
</feature>
<keyword evidence="5 8" id="KW-0547">Nucleotide-binding</keyword>
<dbReference type="Proteomes" id="UP001142810">
    <property type="component" value="Unassembled WGS sequence"/>
</dbReference>
<keyword evidence="8" id="KW-0963">Cytoplasm</keyword>
<comment type="pathway">
    <text evidence="1 8">Cofactor biosynthesis; (R)-pantothenate biosynthesis; (R)-pantothenate from (R)-pantoate and beta-alanine: step 1/1.</text>
</comment>
<evidence type="ECO:0000313" key="10">
    <source>
        <dbReference type="Proteomes" id="UP001142810"/>
    </source>
</evidence>
<proteinExistence type="inferred from homology"/>
<sequence length="282" mass="31647">MQIITTLAELRAWRKALYQQNKQVGFVPTMGNLHEGHLQLVQAARAQCDVVIASIFVNPMQFGENEDLDAYPRTLDADKTKLIAHHVDALFLPSVPEMYPRGIQQQTFVEVPGISDIICGTSRPGHFRGVATVVSKLFNMVQPDQAFFGEKDFQQLQVIKTMVKDLSMDILIQAVATERETDGLAMSSRNGYLNEMERKNAPNVYLALKSIRIAVEAGERDYRTLEANAKAFLDNKGFKTDYVTIRNADTLAEAHPADTNLVVLVAAYLHTTRLIDNLHFRI</sequence>
<comment type="caution">
    <text evidence="8">Lacks conserved residue(s) required for the propagation of feature annotation.</text>
</comment>
<dbReference type="SUPFAM" id="SSF52374">
    <property type="entry name" value="Nucleotidylyl transferase"/>
    <property type="match status" value="1"/>
</dbReference>
<feature type="binding site" evidence="8">
    <location>
        <begin position="149"/>
        <end position="152"/>
    </location>
    <ligand>
        <name>ATP</name>
        <dbReference type="ChEBI" id="CHEBI:30616"/>
    </ligand>
</feature>
<keyword evidence="10" id="KW-1185">Reference proteome</keyword>
<dbReference type="NCBIfam" id="TIGR00125">
    <property type="entry name" value="cyt_tran_rel"/>
    <property type="match status" value="1"/>
</dbReference>
<dbReference type="GO" id="GO:0016874">
    <property type="term" value="F:ligase activity"/>
    <property type="evidence" value="ECO:0007669"/>
    <property type="project" value="UniProtKB-KW"/>
</dbReference>
<comment type="subcellular location">
    <subcellularLocation>
        <location evidence="8">Cytoplasm</location>
    </subcellularLocation>
</comment>
<dbReference type="NCBIfam" id="TIGR00018">
    <property type="entry name" value="panC"/>
    <property type="match status" value="1"/>
</dbReference>
<comment type="similarity">
    <text evidence="2 8">Belongs to the pantothenate synthetase family.</text>
</comment>
<comment type="catalytic activity">
    <reaction evidence="7 8">
        <text>(R)-pantoate + beta-alanine + ATP = (R)-pantothenate + AMP + diphosphate + H(+)</text>
        <dbReference type="Rhea" id="RHEA:10912"/>
        <dbReference type="ChEBI" id="CHEBI:15378"/>
        <dbReference type="ChEBI" id="CHEBI:15980"/>
        <dbReference type="ChEBI" id="CHEBI:29032"/>
        <dbReference type="ChEBI" id="CHEBI:30616"/>
        <dbReference type="ChEBI" id="CHEBI:33019"/>
        <dbReference type="ChEBI" id="CHEBI:57966"/>
        <dbReference type="ChEBI" id="CHEBI:456215"/>
        <dbReference type="EC" id="6.3.2.1"/>
    </reaction>
</comment>
<feature type="binding site" evidence="8">
    <location>
        <begin position="186"/>
        <end position="189"/>
    </location>
    <ligand>
        <name>ATP</name>
        <dbReference type="ChEBI" id="CHEBI:30616"/>
    </ligand>
</feature>
<name>A0ABT3P8Z5_9ALTE</name>
<feature type="binding site" evidence="8">
    <location>
        <position position="155"/>
    </location>
    <ligand>
        <name>(R)-pantoate</name>
        <dbReference type="ChEBI" id="CHEBI:15980"/>
    </ligand>
</feature>
<dbReference type="EMBL" id="JAPFRD010000011">
    <property type="protein sequence ID" value="MCW8109240.1"/>
    <property type="molecule type" value="Genomic_DNA"/>
</dbReference>
<evidence type="ECO:0000256" key="2">
    <source>
        <dbReference type="ARBA" id="ARBA00009256"/>
    </source>
</evidence>
<comment type="miscellaneous">
    <text evidence="8">The reaction proceeds by a bi uni uni bi ping pong mechanism.</text>
</comment>
<dbReference type="EC" id="6.3.2.1" evidence="8"/>
<evidence type="ECO:0000313" key="9">
    <source>
        <dbReference type="EMBL" id="MCW8109240.1"/>
    </source>
</evidence>
<dbReference type="PANTHER" id="PTHR21299">
    <property type="entry name" value="CYTIDYLATE KINASE/PANTOATE-BETA-ALANINE LIGASE"/>
    <property type="match status" value="1"/>
</dbReference>
<keyword evidence="3 8" id="KW-0436">Ligase</keyword>
<accession>A0ABT3P8Z5</accession>
<dbReference type="PANTHER" id="PTHR21299:SF1">
    <property type="entry name" value="PANTOATE--BETA-ALANINE LIGASE"/>
    <property type="match status" value="1"/>
</dbReference>
<evidence type="ECO:0000256" key="6">
    <source>
        <dbReference type="ARBA" id="ARBA00022840"/>
    </source>
</evidence>
<evidence type="ECO:0000256" key="3">
    <source>
        <dbReference type="ARBA" id="ARBA00022598"/>
    </source>
</evidence>
<dbReference type="RefSeq" id="WP_265617989.1">
    <property type="nucleotide sequence ID" value="NZ_JAPFRD010000011.1"/>
</dbReference>
<dbReference type="InterPro" id="IPR014729">
    <property type="entry name" value="Rossmann-like_a/b/a_fold"/>
</dbReference>
<organism evidence="9 10">
    <name type="scientific">Alteromonas aquimaris</name>
    <dbReference type="NCBI Taxonomy" id="2998417"/>
    <lineage>
        <taxon>Bacteria</taxon>
        <taxon>Pseudomonadati</taxon>
        <taxon>Pseudomonadota</taxon>
        <taxon>Gammaproteobacteria</taxon>
        <taxon>Alteromonadales</taxon>
        <taxon>Alteromonadaceae</taxon>
        <taxon>Alteromonas/Salinimonas group</taxon>
        <taxon>Alteromonas</taxon>
    </lineage>
</organism>
<comment type="function">
    <text evidence="8">Catalyzes the condensation of pantoate with beta-alanine in an ATP-dependent reaction via a pantoyl-adenylate intermediate.</text>
</comment>
<dbReference type="InterPro" id="IPR042176">
    <property type="entry name" value="Pantoate_ligase_C"/>
</dbReference>
<feature type="binding site" evidence="8">
    <location>
        <position position="61"/>
    </location>
    <ligand>
        <name>(R)-pantoate</name>
        <dbReference type="ChEBI" id="CHEBI:15980"/>
    </ligand>
</feature>
<protein>
    <recommendedName>
        <fullName evidence="8">Pantothenate synthetase</fullName>
        <shortName evidence="8">PS</shortName>
        <ecNumber evidence="8">6.3.2.1</ecNumber>
    </recommendedName>
    <alternativeName>
        <fullName evidence="8">Pantoate--beta-alanine ligase</fullName>
    </alternativeName>
    <alternativeName>
        <fullName evidence="8">Pantoate-activating enzyme</fullName>
    </alternativeName>
</protein>
<dbReference type="CDD" id="cd00560">
    <property type="entry name" value="PanC"/>
    <property type="match status" value="1"/>
</dbReference>
<feature type="binding site" evidence="8">
    <location>
        <position position="61"/>
    </location>
    <ligand>
        <name>beta-alanine</name>
        <dbReference type="ChEBI" id="CHEBI:57966"/>
    </ligand>
</feature>
<gene>
    <name evidence="8 9" type="primary">panC</name>
    <name evidence="9" type="ORF">OPS25_12095</name>
</gene>
<evidence type="ECO:0000256" key="4">
    <source>
        <dbReference type="ARBA" id="ARBA00022655"/>
    </source>
</evidence>
<dbReference type="Gene3D" id="3.30.1300.10">
    <property type="entry name" value="Pantoate-beta-alanine ligase, C-terminal domain"/>
    <property type="match status" value="1"/>
</dbReference>
<evidence type="ECO:0000256" key="1">
    <source>
        <dbReference type="ARBA" id="ARBA00004990"/>
    </source>
</evidence>
<feature type="active site" description="Proton donor" evidence="8">
    <location>
        <position position="37"/>
    </location>
</feature>
<reference evidence="9" key="1">
    <citation type="submission" date="2022-11" db="EMBL/GenBank/DDBJ databases">
        <title>Alteromonas sp. nov., isolated from sea water of the Qingdao.</title>
        <authorList>
            <person name="Wang Q."/>
        </authorList>
    </citation>
    <scope>NUCLEOTIDE SEQUENCE</scope>
    <source>
        <strain evidence="9">ASW11-7</strain>
    </source>
</reference>